<evidence type="ECO:0000313" key="2">
    <source>
        <dbReference type="EMBL" id="OGD62936.1"/>
    </source>
</evidence>
<dbReference type="AlphaFoldDB" id="A0A1F5E6K3"/>
<proteinExistence type="predicted"/>
<dbReference type="Proteomes" id="UP000177006">
    <property type="component" value="Unassembled WGS sequence"/>
</dbReference>
<accession>A0A1F5E6K3</accession>
<reference evidence="2 3" key="1">
    <citation type="journal article" date="2016" name="Nat. Commun.">
        <title>Thousands of microbial genomes shed light on interconnected biogeochemical processes in an aquifer system.</title>
        <authorList>
            <person name="Anantharaman K."/>
            <person name="Brown C.T."/>
            <person name="Hug L.A."/>
            <person name="Sharon I."/>
            <person name="Castelle C.J."/>
            <person name="Probst A.J."/>
            <person name="Thomas B.C."/>
            <person name="Singh A."/>
            <person name="Wilkins M.J."/>
            <person name="Karaoz U."/>
            <person name="Brodie E.L."/>
            <person name="Williams K.H."/>
            <person name="Hubbard S.S."/>
            <person name="Banfield J.F."/>
        </authorList>
    </citation>
    <scope>NUCLEOTIDE SEQUENCE [LARGE SCALE GENOMIC DNA]</scope>
</reference>
<organism evidence="2 3">
    <name type="scientific">Candidatus Beckwithbacteria bacterium RBG_13_42_9</name>
    <dbReference type="NCBI Taxonomy" id="1797457"/>
    <lineage>
        <taxon>Bacteria</taxon>
        <taxon>Candidatus Beckwithiibacteriota</taxon>
    </lineage>
</organism>
<evidence type="ECO:0000256" key="1">
    <source>
        <dbReference type="SAM" id="MobiDB-lite"/>
    </source>
</evidence>
<name>A0A1F5E6K3_9BACT</name>
<comment type="caution">
    <text evidence="2">The sequence shown here is derived from an EMBL/GenBank/DDBJ whole genome shotgun (WGS) entry which is preliminary data.</text>
</comment>
<sequence>MGGRALTPPTRHRLGRPLPYQQADRTQAPPKAGSYALYSCKARENLNFQIPKIKQIQEIQNILSLDFVYNLVRQLTA</sequence>
<feature type="region of interest" description="Disordered" evidence="1">
    <location>
        <begin position="1"/>
        <end position="31"/>
    </location>
</feature>
<evidence type="ECO:0000313" key="3">
    <source>
        <dbReference type="Proteomes" id="UP000177006"/>
    </source>
</evidence>
<gene>
    <name evidence="2" type="ORF">A2160_04175</name>
</gene>
<dbReference type="EMBL" id="MEZK01000014">
    <property type="protein sequence ID" value="OGD62936.1"/>
    <property type="molecule type" value="Genomic_DNA"/>
</dbReference>
<protein>
    <submittedName>
        <fullName evidence="2">Uncharacterized protein</fullName>
    </submittedName>
</protein>